<dbReference type="GO" id="GO:0032259">
    <property type="term" value="P:methylation"/>
    <property type="evidence" value="ECO:0007669"/>
    <property type="project" value="UniProtKB-KW"/>
</dbReference>
<protein>
    <submittedName>
        <fullName evidence="4">rRNA methyltransferase</fullName>
    </submittedName>
</protein>
<dbReference type="GO" id="GO:0006396">
    <property type="term" value="P:RNA processing"/>
    <property type="evidence" value="ECO:0007669"/>
    <property type="project" value="InterPro"/>
</dbReference>
<dbReference type="InterPro" id="IPR029028">
    <property type="entry name" value="Alpha/beta_knot_MTases"/>
</dbReference>
<dbReference type="InterPro" id="IPR001537">
    <property type="entry name" value="SpoU_MeTrfase"/>
</dbReference>
<dbReference type="eggNOG" id="COG0566">
    <property type="taxonomic scope" value="Bacteria"/>
</dbReference>
<keyword evidence="5" id="KW-1185">Reference proteome</keyword>
<dbReference type="Proteomes" id="UP000030066">
    <property type="component" value="Chromosome"/>
</dbReference>
<organism evidence="4 5">
    <name type="scientific">Candidatus Malacoplasma girerdii</name>
    <dbReference type="NCBI Taxonomy" id="1318617"/>
    <lineage>
        <taxon>Bacteria</taxon>
        <taxon>Bacillati</taxon>
        <taxon>Mycoplasmatota</taxon>
        <taxon>Mycoplasmoidales</taxon>
        <taxon>Mycoplasmoidaceae</taxon>
        <taxon>Malacoplasma</taxon>
    </lineage>
</organism>
<evidence type="ECO:0000313" key="5">
    <source>
        <dbReference type="Proteomes" id="UP000030066"/>
    </source>
</evidence>
<dbReference type="STRING" id="1318617.MGM1_0270"/>
<dbReference type="SUPFAM" id="SSF75217">
    <property type="entry name" value="alpha/beta knot"/>
    <property type="match status" value="1"/>
</dbReference>
<evidence type="ECO:0000313" key="4">
    <source>
        <dbReference type="EMBL" id="AIV03414.1"/>
    </source>
</evidence>
<gene>
    <name evidence="4" type="ORF">MGM1_0270</name>
</gene>
<dbReference type="EMBL" id="CP007711">
    <property type="protein sequence ID" value="AIV03414.1"/>
    <property type="molecule type" value="Genomic_DNA"/>
</dbReference>
<name>A0A097SS51_9BACT</name>
<dbReference type="InterPro" id="IPR004441">
    <property type="entry name" value="rRNA_MeTrfase_TrmH"/>
</dbReference>
<evidence type="ECO:0000259" key="3">
    <source>
        <dbReference type="Pfam" id="PF00588"/>
    </source>
</evidence>
<dbReference type="GO" id="GO:0003723">
    <property type="term" value="F:RNA binding"/>
    <property type="evidence" value="ECO:0007669"/>
    <property type="project" value="InterPro"/>
</dbReference>
<dbReference type="GO" id="GO:0008173">
    <property type="term" value="F:RNA methyltransferase activity"/>
    <property type="evidence" value="ECO:0007669"/>
    <property type="project" value="InterPro"/>
</dbReference>
<proteinExistence type="predicted"/>
<dbReference type="PANTHER" id="PTHR46429">
    <property type="entry name" value="23S RRNA (GUANOSINE-2'-O-)-METHYLTRANSFERASE RLMB"/>
    <property type="match status" value="1"/>
</dbReference>
<dbReference type="InterPro" id="IPR029026">
    <property type="entry name" value="tRNA_m1G_MTases_N"/>
</dbReference>
<dbReference type="NCBIfam" id="TIGR00186">
    <property type="entry name" value="rRNA_methyl_3"/>
    <property type="match status" value="1"/>
</dbReference>
<keyword evidence="2" id="KW-0808">Transferase</keyword>
<dbReference type="GO" id="GO:0005829">
    <property type="term" value="C:cytosol"/>
    <property type="evidence" value="ECO:0007669"/>
    <property type="project" value="TreeGrafter"/>
</dbReference>
<reference evidence="4 5" key="1">
    <citation type="journal article" date="2014" name="PLoS ONE">
        <title>An emerging Mycoplasma associated with trichomoniasis, vaginal infection and disease.</title>
        <authorList>
            <consortium name="Vaginal Microbiome Consortium"/>
            <person name="Fettweis J.M."/>
            <person name="Serrano M.G."/>
            <person name="Huang B."/>
            <person name="Brooks J.P."/>
            <person name="Glascock A.L."/>
            <person name="Sheth N.U."/>
            <person name="Strauss J.F.III."/>
            <person name="Jefferson K.K."/>
            <person name="Buck G.A."/>
        </authorList>
    </citation>
    <scope>NUCLEOTIDE SEQUENCE [LARGE SCALE GENOMIC DNA]</scope>
    <source>
        <strain evidence="4 5">VCU_M1</strain>
    </source>
</reference>
<dbReference type="Gene3D" id="3.40.1280.10">
    <property type="match status" value="1"/>
</dbReference>
<accession>A0A097SS51</accession>
<dbReference type="CDD" id="cd18103">
    <property type="entry name" value="SpoU-like_RlmB"/>
    <property type="match status" value="1"/>
</dbReference>
<dbReference type="Pfam" id="PF00588">
    <property type="entry name" value="SpoU_methylase"/>
    <property type="match status" value="1"/>
</dbReference>
<evidence type="ECO:0000256" key="2">
    <source>
        <dbReference type="ARBA" id="ARBA00022679"/>
    </source>
</evidence>
<sequence>MSKLFGKKPLLDLINTNKNVISLVHLTPNAKELISLLKRENINFKVHHDHKFFNKFDQKLNHQFVISDIIDENNYENNLSSFLMKNKNKNLLILIVDSIQDPHNFGAILRSAEAFNVDGVIFKNSHQVLINDFVFKTSLGAARKLNLFKVSNLSNAIKLLKEHKFWVYASTLSEKSQPLNQTKFDSRSAIVVGNEADGIRPILLNEADFHVKIPMYGTVQSLNVSVATGILLYAIKTQNNESN</sequence>
<evidence type="ECO:0000256" key="1">
    <source>
        <dbReference type="ARBA" id="ARBA00022603"/>
    </source>
</evidence>
<dbReference type="HOGENOM" id="CLU_021322_0_1_14"/>
<dbReference type="AlphaFoldDB" id="A0A097SS51"/>
<dbReference type="KEGG" id="mgj:MGM1_0270"/>
<keyword evidence="1 4" id="KW-0489">Methyltransferase</keyword>
<dbReference type="PANTHER" id="PTHR46429:SF1">
    <property type="entry name" value="23S RRNA (GUANOSINE-2'-O-)-METHYLTRANSFERASE RLMB"/>
    <property type="match status" value="1"/>
</dbReference>
<feature type="domain" description="tRNA/rRNA methyltransferase SpoU type" evidence="3">
    <location>
        <begin position="92"/>
        <end position="233"/>
    </location>
</feature>